<evidence type="ECO:0008006" key="3">
    <source>
        <dbReference type="Google" id="ProtNLM"/>
    </source>
</evidence>
<sequence>MTKSLESLRLAEAFFAERPELLSTVRAFLTEAWERWPETEVVTQKSQVTLRGPRPFCALSTHIRFPRMPGPCYVTLSLFLPRSLPDLRGGMAVEPYPGRWANHLPLFHPADLDTQLWGWVAEAQAFRNIKT</sequence>
<name>A0A810Q3D1_9FIRM</name>
<proteinExistence type="predicted"/>
<dbReference type="AlphaFoldDB" id="A0A810Q3D1"/>
<dbReference type="EMBL" id="AP023420">
    <property type="protein sequence ID" value="BCK82828.1"/>
    <property type="molecule type" value="Genomic_DNA"/>
</dbReference>
<accession>A0A810Q3D1</accession>
<organism evidence="1 2">
    <name type="scientific">Pusillibacter faecalis</name>
    <dbReference type="NCBI Taxonomy" id="2714358"/>
    <lineage>
        <taxon>Bacteria</taxon>
        <taxon>Bacillati</taxon>
        <taxon>Bacillota</taxon>
        <taxon>Clostridia</taxon>
        <taxon>Eubacteriales</taxon>
        <taxon>Oscillospiraceae</taxon>
        <taxon>Pusillibacter</taxon>
    </lineage>
</organism>
<dbReference type="Proteomes" id="UP000679848">
    <property type="component" value="Chromosome"/>
</dbReference>
<dbReference type="KEGG" id="pfaa:MM59RIKEN_01470"/>
<keyword evidence="2" id="KW-1185">Reference proteome</keyword>
<evidence type="ECO:0000313" key="2">
    <source>
        <dbReference type="Proteomes" id="UP000679848"/>
    </source>
</evidence>
<gene>
    <name evidence="1" type="ORF">MM59RIKEN_01470</name>
</gene>
<dbReference type="RefSeq" id="WP_213542440.1">
    <property type="nucleotide sequence ID" value="NZ_AP023420.1"/>
</dbReference>
<protein>
    <recommendedName>
        <fullName evidence="3">DUF5655 domain-containing protein</fullName>
    </recommendedName>
</protein>
<reference evidence="1" key="1">
    <citation type="submission" date="2020-09" db="EMBL/GenBank/DDBJ databases">
        <title>New species isolated from human feces.</title>
        <authorList>
            <person name="Kitahara M."/>
            <person name="Shigeno Y."/>
            <person name="Shime M."/>
            <person name="Matsumoto Y."/>
            <person name="Nakamura S."/>
            <person name="Motooka D."/>
            <person name="Fukuoka S."/>
            <person name="Nishikawa H."/>
            <person name="Benno Y."/>
        </authorList>
    </citation>
    <scope>NUCLEOTIDE SEQUENCE</scope>
    <source>
        <strain evidence="1">MM59</strain>
    </source>
</reference>
<evidence type="ECO:0000313" key="1">
    <source>
        <dbReference type="EMBL" id="BCK82828.1"/>
    </source>
</evidence>